<dbReference type="AlphaFoldDB" id="A0A833WP06"/>
<keyword evidence="11" id="KW-1185">Reference proteome</keyword>
<gene>
    <name evidence="10" type="ORF">GN244_ATG02902</name>
</gene>
<evidence type="ECO:0000256" key="2">
    <source>
        <dbReference type="ARBA" id="ARBA00004123"/>
    </source>
</evidence>
<comment type="cofactor">
    <cofactor evidence="1">
        <name>a divalent metal cation</name>
        <dbReference type="ChEBI" id="CHEBI:60240"/>
    </cofactor>
</comment>
<evidence type="ECO:0000256" key="3">
    <source>
        <dbReference type="ARBA" id="ARBA00006958"/>
    </source>
</evidence>
<reference evidence="10" key="1">
    <citation type="submission" date="2020-04" db="EMBL/GenBank/DDBJ databases">
        <title>Hybrid Assembly of Korean Phytophthora infestans isolates.</title>
        <authorList>
            <person name="Prokchorchik M."/>
            <person name="Lee Y."/>
            <person name="Seo J."/>
            <person name="Cho J.-H."/>
            <person name="Park Y.-E."/>
            <person name="Jang D.-C."/>
            <person name="Im J.-S."/>
            <person name="Choi J.-G."/>
            <person name="Park H.-J."/>
            <person name="Lee G.-B."/>
            <person name="Lee Y.-G."/>
            <person name="Hong S.-Y."/>
            <person name="Cho K."/>
            <person name="Sohn K.H."/>
        </authorList>
    </citation>
    <scope>NUCLEOTIDE SEQUENCE</scope>
    <source>
        <strain evidence="10">KR_1_A1</strain>
    </source>
</reference>
<evidence type="ECO:0000256" key="1">
    <source>
        <dbReference type="ARBA" id="ARBA00001968"/>
    </source>
</evidence>
<evidence type="ECO:0000256" key="6">
    <source>
        <dbReference type="ARBA" id="ARBA00022801"/>
    </source>
</evidence>
<name>A0A833WP06_PHYIN</name>
<accession>A0A833WP06</accession>
<dbReference type="PANTHER" id="PTHR22930:SF259">
    <property type="entry name" value="OS08G0106900 PROTEIN"/>
    <property type="match status" value="1"/>
</dbReference>
<feature type="compositionally biased region" description="Polar residues" evidence="8">
    <location>
        <begin position="292"/>
        <end position="316"/>
    </location>
</feature>
<comment type="subcellular location">
    <subcellularLocation>
        <location evidence="2">Nucleus</location>
    </subcellularLocation>
</comment>
<organism evidence="10 11">
    <name type="scientific">Phytophthora infestans</name>
    <name type="common">Potato late blight agent</name>
    <name type="synonym">Botrytis infestans</name>
    <dbReference type="NCBI Taxonomy" id="4787"/>
    <lineage>
        <taxon>Eukaryota</taxon>
        <taxon>Sar</taxon>
        <taxon>Stramenopiles</taxon>
        <taxon>Oomycota</taxon>
        <taxon>Peronosporomycetes</taxon>
        <taxon>Peronosporales</taxon>
        <taxon>Peronosporaceae</taxon>
        <taxon>Phytophthora</taxon>
    </lineage>
</organism>
<evidence type="ECO:0000313" key="11">
    <source>
        <dbReference type="Proteomes" id="UP000602510"/>
    </source>
</evidence>
<feature type="region of interest" description="Disordered" evidence="8">
    <location>
        <begin position="263"/>
        <end position="316"/>
    </location>
</feature>
<comment type="caution">
    <text evidence="10">The sequence shown here is derived from an EMBL/GenBank/DDBJ whole genome shotgun (WGS) entry which is preliminary data.</text>
</comment>
<keyword evidence="6" id="KW-0378">Hydrolase</keyword>
<protein>
    <submittedName>
        <fullName evidence="10">DDE superfamily endonuclease</fullName>
    </submittedName>
</protein>
<dbReference type="GO" id="GO:0004519">
    <property type="term" value="F:endonuclease activity"/>
    <property type="evidence" value="ECO:0007669"/>
    <property type="project" value="UniProtKB-KW"/>
</dbReference>
<dbReference type="Pfam" id="PF13359">
    <property type="entry name" value="DDE_Tnp_4"/>
    <property type="match status" value="1"/>
</dbReference>
<keyword evidence="7" id="KW-0539">Nucleus</keyword>
<evidence type="ECO:0000256" key="5">
    <source>
        <dbReference type="ARBA" id="ARBA00022723"/>
    </source>
</evidence>
<dbReference type="InterPro" id="IPR027806">
    <property type="entry name" value="HARBI1_dom"/>
</dbReference>
<feature type="domain" description="DDE Tnp4" evidence="9">
    <location>
        <begin position="23"/>
        <end position="181"/>
    </location>
</feature>
<evidence type="ECO:0000313" key="10">
    <source>
        <dbReference type="EMBL" id="KAF4044675.1"/>
    </source>
</evidence>
<evidence type="ECO:0000256" key="4">
    <source>
        <dbReference type="ARBA" id="ARBA00022722"/>
    </source>
</evidence>
<comment type="similarity">
    <text evidence="3">Belongs to the HARBI1 family.</text>
</comment>
<dbReference type="EMBL" id="WSZM01000062">
    <property type="protein sequence ID" value="KAF4044675.1"/>
    <property type="molecule type" value="Genomic_DNA"/>
</dbReference>
<keyword evidence="4" id="KW-0540">Nuclease</keyword>
<keyword evidence="5" id="KW-0479">Metal-binding</keyword>
<evidence type="ECO:0000259" key="9">
    <source>
        <dbReference type="Pfam" id="PF13359"/>
    </source>
</evidence>
<dbReference type="InterPro" id="IPR045249">
    <property type="entry name" value="HARBI1-like"/>
</dbReference>
<dbReference type="Proteomes" id="UP000602510">
    <property type="component" value="Unassembled WGS sequence"/>
</dbReference>
<dbReference type="GO" id="GO:0016787">
    <property type="term" value="F:hydrolase activity"/>
    <property type="evidence" value="ECO:0007669"/>
    <property type="project" value="UniProtKB-KW"/>
</dbReference>
<evidence type="ECO:0000256" key="8">
    <source>
        <dbReference type="SAM" id="MobiDB-lite"/>
    </source>
</evidence>
<keyword evidence="10" id="KW-0255">Endonuclease</keyword>
<dbReference type="GO" id="GO:0046872">
    <property type="term" value="F:metal ion binding"/>
    <property type="evidence" value="ECO:0007669"/>
    <property type="project" value="UniProtKB-KW"/>
</dbReference>
<proteinExistence type="inferred from homology"/>
<evidence type="ECO:0000256" key="7">
    <source>
        <dbReference type="ARBA" id="ARBA00023242"/>
    </source>
</evidence>
<feature type="compositionally biased region" description="Acidic residues" evidence="8">
    <location>
        <begin position="268"/>
        <end position="279"/>
    </location>
</feature>
<dbReference type="PANTHER" id="PTHR22930">
    <property type="match status" value="1"/>
</dbReference>
<sequence length="316" mass="35962">MPVGVPDDFKQRNPYFDQALFAIDGSHFHVLVPSEDVKRFRNHKGYVSTNALIACDWNLNVCFAYVGAEGSAHDAMVLQWSKFLDLVPDHFYVLADAGYGLSKKVLTPYRGVRYHLKEWSKASGRPKNGKELFNLRHSKARNVVERVIGVLKRRFKILRTCMVFEFFNIKAAVFACLCVHNFIRKFDETDLGEDFQSIGQGDQLHQPVDRKDEPISFDFQSGASWRDWMSSTMWEEYERVQTSIGDESEEDLFSVDGSEIDNRSAINDDVESSGDDSELESLNSSEPIRNSGDMSDSSWLTDSDESLSTISSDEEM</sequence>
<dbReference type="GO" id="GO:0005634">
    <property type="term" value="C:nucleus"/>
    <property type="evidence" value="ECO:0007669"/>
    <property type="project" value="UniProtKB-SubCell"/>
</dbReference>